<dbReference type="SUPFAM" id="SSF52540">
    <property type="entry name" value="P-loop containing nucleoside triphosphate hydrolases"/>
    <property type="match status" value="1"/>
</dbReference>
<dbReference type="GO" id="GO:0006235">
    <property type="term" value="P:dTTP biosynthetic process"/>
    <property type="evidence" value="ECO:0007669"/>
    <property type="project" value="UniProtKB-UniRule"/>
</dbReference>
<evidence type="ECO:0000256" key="11">
    <source>
        <dbReference type="HAMAP-Rule" id="MF_00165"/>
    </source>
</evidence>
<comment type="function">
    <text evidence="10 11">Phosphorylation of dTMP to form dTDP in both de novo and salvage pathways of dTTP synthesis.</text>
</comment>
<evidence type="ECO:0000256" key="8">
    <source>
        <dbReference type="ARBA" id="ARBA00022840"/>
    </source>
</evidence>
<evidence type="ECO:0000256" key="10">
    <source>
        <dbReference type="ARBA" id="ARBA00057735"/>
    </source>
</evidence>
<dbReference type="InterPro" id="IPR039430">
    <property type="entry name" value="Thymidylate_kin-like_dom"/>
</dbReference>
<evidence type="ECO:0000256" key="4">
    <source>
        <dbReference type="ARBA" id="ARBA00022679"/>
    </source>
</evidence>
<dbReference type="PANTHER" id="PTHR10344:SF4">
    <property type="entry name" value="UMP-CMP KINASE 2, MITOCHONDRIAL"/>
    <property type="match status" value="1"/>
</dbReference>
<evidence type="ECO:0000259" key="12">
    <source>
        <dbReference type="Pfam" id="PF02223"/>
    </source>
</evidence>
<keyword evidence="8 11" id="KW-0067">ATP-binding</keyword>
<dbReference type="FunFam" id="3.40.50.300:FF:000225">
    <property type="entry name" value="Thymidylate kinase"/>
    <property type="match status" value="1"/>
</dbReference>
<evidence type="ECO:0000256" key="3">
    <source>
        <dbReference type="ARBA" id="ARBA00017144"/>
    </source>
</evidence>
<feature type="binding site" evidence="11">
    <location>
        <begin position="10"/>
        <end position="17"/>
    </location>
    <ligand>
        <name>ATP</name>
        <dbReference type="ChEBI" id="CHEBI:30616"/>
    </ligand>
</feature>
<sequence length="214" mass="23915">MGGLFITLEGPEGAGKTTIIEKLTEDLASDGVEVLATREPGGIEIAEKIRTIILDKQHTMMDPRTEALLYAAARRQHLTEKILPALQKGKVVLCDRFIDSSLAYQGYARGLGMEEVFAINEFAIQGAMPDVTLYFDIEPETGLKRIAQHAGREVNRLDLEKVDFHHKVREGYHLLLKKFPERITSINAAQPIESVYEQAKETVKKRLAQAGMLK</sequence>
<comment type="similarity">
    <text evidence="1 11">Belongs to the thymidylate kinase family.</text>
</comment>
<dbReference type="GO" id="GO:0005524">
    <property type="term" value="F:ATP binding"/>
    <property type="evidence" value="ECO:0007669"/>
    <property type="project" value="UniProtKB-UniRule"/>
</dbReference>
<dbReference type="AlphaFoldDB" id="A0A429XTR7"/>
<dbReference type="InterPro" id="IPR018094">
    <property type="entry name" value="Thymidylate_kinase"/>
</dbReference>
<dbReference type="RefSeq" id="WP_126052401.1">
    <property type="nucleotide sequence ID" value="NZ_QYTV02000014.1"/>
</dbReference>
<dbReference type="CDD" id="cd01672">
    <property type="entry name" value="TMPK"/>
    <property type="match status" value="1"/>
</dbReference>
<proteinExistence type="inferred from homology"/>
<comment type="catalytic activity">
    <reaction evidence="9 11">
        <text>dTMP + ATP = dTDP + ADP</text>
        <dbReference type="Rhea" id="RHEA:13517"/>
        <dbReference type="ChEBI" id="CHEBI:30616"/>
        <dbReference type="ChEBI" id="CHEBI:58369"/>
        <dbReference type="ChEBI" id="CHEBI:63528"/>
        <dbReference type="ChEBI" id="CHEBI:456216"/>
        <dbReference type="EC" id="2.7.4.9"/>
    </reaction>
</comment>
<evidence type="ECO:0000313" key="13">
    <source>
        <dbReference type="EMBL" id="RST71113.1"/>
    </source>
</evidence>
<keyword evidence="4 11" id="KW-0808">Transferase</keyword>
<dbReference type="GO" id="GO:0006227">
    <property type="term" value="P:dUDP biosynthetic process"/>
    <property type="evidence" value="ECO:0007669"/>
    <property type="project" value="TreeGrafter"/>
</dbReference>
<name>A0A429XTR7_9BACI</name>
<keyword evidence="5 11" id="KW-0545">Nucleotide biosynthesis</keyword>
<accession>A0A429XTR7</accession>
<dbReference type="OrthoDB" id="9774907at2"/>
<evidence type="ECO:0000256" key="9">
    <source>
        <dbReference type="ARBA" id="ARBA00048743"/>
    </source>
</evidence>
<dbReference type="PROSITE" id="PS01331">
    <property type="entry name" value="THYMIDYLATE_KINASE"/>
    <property type="match status" value="1"/>
</dbReference>
<dbReference type="GO" id="GO:0005829">
    <property type="term" value="C:cytosol"/>
    <property type="evidence" value="ECO:0007669"/>
    <property type="project" value="TreeGrafter"/>
</dbReference>
<dbReference type="EMBL" id="QYTV02000014">
    <property type="protein sequence ID" value="RST71113.1"/>
    <property type="molecule type" value="Genomic_DNA"/>
</dbReference>
<keyword evidence="14" id="KW-1185">Reference proteome</keyword>
<dbReference type="GO" id="GO:0006233">
    <property type="term" value="P:dTDP biosynthetic process"/>
    <property type="evidence" value="ECO:0007669"/>
    <property type="project" value="InterPro"/>
</dbReference>
<dbReference type="PANTHER" id="PTHR10344">
    <property type="entry name" value="THYMIDYLATE KINASE"/>
    <property type="match status" value="1"/>
</dbReference>
<dbReference type="GO" id="GO:0004798">
    <property type="term" value="F:dTMP kinase activity"/>
    <property type="evidence" value="ECO:0007669"/>
    <property type="project" value="UniProtKB-UniRule"/>
</dbReference>
<feature type="domain" description="Thymidylate kinase-like" evidence="12">
    <location>
        <begin position="8"/>
        <end position="197"/>
    </location>
</feature>
<gene>
    <name evidence="11" type="primary">tmk</name>
    <name evidence="13" type="ORF">D4T97_019280</name>
</gene>
<dbReference type="InterPro" id="IPR018095">
    <property type="entry name" value="Thymidylate_kin_CS"/>
</dbReference>
<dbReference type="Pfam" id="PF02223">
    <property type="entry name" value="Thymidylate_kin"/>
    <property type="match status" value="1"/>
</dbReference>
<dbReference type="Gene3D" id="3.40.50.300">
    <property type="entry name" value="P-loop containing nucleotide triphosphate hydrolases"/>
    <property type="match status" value="1"/>
</dbReference>
<dbReference type="EC" id="2.7.4.9" evidence="2 11"/>
<keyword evidence="7 11" id="KW-0418">Kinase</keyword>
<dbReference type="Proteomes" id="UP000287156">
    <property type="component" value="Unassembled WGS sequence"/>
</dbReference>
<keyword evidence="6 11" id="KW-0547">Nucleotide-binding</keyword>
<dbReference type="HAMAP" id="MF_00165">
    <property type="entry name" value="Thymidylate_kinase"/>
    <property type="match status" value="1"/>
</dbReference>
<evidence type="ECO:0000256" key="1">
    <source>
        <dbReference type="ARBA" id="ARBA00009776"/>
    </source>
</evidence>
<dbReference type="NCBIfam" id="TIGR00041">
    <property type="entry name" value="DTMP_kinase"/>
    <property type="match status" value="1"/>
</dbReference>
<reference evidence="13" key="1">
    <citation type="submission" date="2018-12" db="EMBL/GenBank/DDBJ databases">
        <authorList>
            <person name="Sun L."/>
            <person name="Chen Z."/>
        </authorList>
    </citation>
    <scope>NUCLEOTIDE SEQUENCE [LARGE SCALE GENOMIC DNA]</scope>
    <source>
        <strain evidence="13">3-2-2</strain>
    </source>
</reference>
<organism evidence="13 14">
    <name type="scientific">Siminovitchia acidinfaciens</name>
    <dbReference type="NCBI Taxonomy" id="2321395"/>
    <lineage>
        <taxon>Bacteria</taxon>
        <taxon>Bacillati</taxon>
        <taxon>Bacillota</taxon>
        <taxon>Bacilli</taxon>
        <taxon>Bacillales</taxon>
        <taxon>Bacillaceae</taxon>
        <taxon>Siminovitchia</taxon>
    </lineage>
</organism>
<protein>
    <recommendedName>
        <fullName evidence="3 11">Thymidylate kinase</fullName>
        <ecNumber evidence="2 11">2.7.4.9</ecNumber>
    </recommendedName>
    <alternativeName>
        <fullName evidence="11">dTMP kinase</fullName>
    </alternativeName>
</protein>
<dbReference type="InterPro" id="IPR027417">
    <property type="entry name" value="P-loop_NTPase"/>
</dbReference>
<evidence type="ECO:0000256" key="7">
    <source>
        <dbReference type="ARBA" id="ARBA00022777"/>
    </source>
</evidence>
<evidence type="ECO:0000256" key="2">
    <source>
        <dbReference type="ARBA" id="ARBA00012980"/>
    </source>
</evidence>
<comment type="caution">
    <text evidence="13">The sequence shown here is derived from an EMBL/GenBank/DDBJ whole genome shotgun (WGS) entry which is preliminary data.</text>
</comment>
<evidence type="ECO:0000256" key="5">
    <source>
        <dbReference type="ARBA" id="ARBA00022727"/>
    </source>
</evidence>
<evidence type="ECO:0000256" key="6">
    <source>
        <dbReference type="ARBA" id="ARBA00022741"/>
    </source>
</evidence>
<evidence type="ECO:0000313" key="14">
    <source>
        <dbReference type="Proteomes" id="UP000287156"/>
    </source>
</evidence>